<accession>A0ABT5X7U6</accession>
<comment type="caution">
    <text evidence="1">The sequence shown here is derived from an EMBL/GenBank/DDBJ whole genome shotgun (WGS) entry which is preliminary data.</text>
</comment>
<gene>
    <name evidence="1" type="ORF">P0O15_05625</name>
</gene>
<dbReference type="EMBL" id="JARFPK010000016">
    <property type="protein sequence ID" value="MDF0590652.1"/>
    <property type="molecule type" value="Genomic_DNA"/>
</dbReference>
<organism evidence="1 2">
    <name type="scientific">Candidatus Methanocrinis natronophilus</name>
    <dbReference type="NCBI Taxonomy" id="3033396"/>
    <lineage>
        <taxon>Archaea</taxon>
        <taxon>Methanobacteriati</taxon>
        <taxon>Methanobacteriota</taxon>
        <taxon>Stenosarchaea group</taxon>
        <taxon>Methanomicrobia</taxon>
        <taxon>Methanotrichales</taxon>
        <taxon>Methanotrichaceae</taxon>
        <taxon>Methanocrinis</taxon>
    </lineage>
</organism>
<proteinExistence type="predicted"/>
<name>A0ABT5X7U6_9EURY</name>
<evidence type="ECO:0000313" key="2">
    <source>
        <dbReference type="Proteomes" id="UP001220010"/>
    </source>
</evidence>
<reference evidence="1 2" key="1">
    <citation type="submission" date="2023-03" db="EMBL/GenBank/DDBJ databases">
        <title>WGS of Methanotrichaceae archaeon Mx.</title>
        <authorList>
            <person name="Sorokin D.Y."/>
            <person name="Merkel A.Y."/>
        </authorList>
    </citation>
    <scope>NUCLEOTIDE SEQUENCE [LARGE SCALE GENOMIC DNA]</scope>
    <source>
        <strain evidence="1 2">Mx</strain>
    </source>
</reference>
<keyword evidence="2" id="KW-1185">Reference proteome</keyword>
<dbReference type="RefSeq" id="WP_316966401.1">
    <property type="nucleotide sequence ID" value="NZ_JARFPK010000016.1"/>
</dbReference>
<sequence length="140" mass="16579">MLYADALRGEYFAPPTNEMKDAFDHLMRIYSVKFGLRPDQNENYVFTNIDAAYRHIYRATFEWLDYIRIVQMDYITKKLEDISSETLSAVFPDYFKDIRPEISRIVAEIPAYKSDKDIGSPDIAIVTRYFESVKQLRFHL</sequence>
<dbReference type="Proteomes" id="UP001220010">
    <property type="component" value="Unassembled WGS sequence"/>
</dbReference>
<evidence type="ECO:0000313" key="1">
    <source>
        <dbReference type="EMBL" id="MDF0590652.1"/>
    </source>
</evidence>
<protein>
    <submittedName>
        <fullName evidence="1">Uncharacterized protein</fullName>
    </submittedName>
</protein>